<name>A0A1X7UKG1_AMPQE</name>
<dbReference type="AlphaFoldDB" id="A0A1X7UKG1"/>
<organism evidence="1">
    <name type="scientific">Amphimedon queenslandica</name>
    <name type="common">Sponge</name>
    <dbReference type="NCBI Taxonomy" id="400682"/>
    <lineage>
        <taxon>Eukaryota</taxon>
        <taxon>Metazoa</taxon>
        <taxon>Porifera</taxon>
        <taxon>Demospongiae</taxon>
        <taxon>Heteroscleromorpha</taxon>
        <taxon>Haplosclerida</taxon>
        <taxon>Niphatidae</taxon>
        <taxon>Amphimedon</taxon>
    </lineage>
</organism>
<protein>
    <submittedName>
        <fullName evidence="1">Uncharacterized protein</fullName>
    </submittedName>
</protein>
<sequence>MHLNCTIPTRSEHLSSSIDINAEMQHSCAHEVEESSDFIETISVFVEDETVQSTDKTMKCALKRLKKRMCHL</sequence>
<accession>A0A1X7UKG1</accession>
<evidence type="ECO:0000313" key="1">
    <source>
        <dbReference type="EnsemblMetazoa" id="Aqu2.1.27932_001"/>
    </source>
</evidence>
<dbReference type="InParanoid" id="A0A1X7UKG1"/>
<dbReference type="EnsemblMetazoa" id="Aqu2.1.27932_001">
    <property type="protein sequence ID" value="Aqu2.1.27932_001"/>
    <property type="gene ID" value="Aqu2.1.27932"/>
</dbReference>
<reference evidence="1" key="1">
    <citation type="submission" date="2017-05" db="UniProtKB">
        <authorList>
            <consortium name="EnsemblMetazoa"/>
        </authorList>
    </citation>
    <scope>IDENTIFICATION</scope>
</reference>
<proteinExistence type="predicted"/>